<dbReference type="GO" id="GO:0005524">
    <property type="term" value="F:ATP binding"/>
    <property type="evidence" value="ECO:0007669"/>
    <property type="project" value="UniProtKB-KW"/>
</dbReference>
<dbReference type="Gene3D" id="3.40.1190.10">
    <property type="entry name" value="Mur-like, catalytic domain"/>
    <property type="match status" value="1"/>
</dbReference>
<evidence type="ECO:0000256" key="6">
    <source>
        <dbReference type="ARBA" id="ARBA00022840"/>
    </source>
</evidence>
<sequence length="415" mass="46279">MIPMFDYYKNKHEVVSSDMIKPGLEAVNRALRMLNNPHLAQFVCHVAGTNGKGSTITMLERICQEHQLTTATFMSPCIEDVHDQIKINGHPITTEQMDLAFLEVKKAGISGLLTDFELLTVIAFTIIREANVDLAIIESGMGGRFDSTNSVEPLVSIIPSIALEHTNYLGNTLASIAFHKAGIIKQNSVALIGTVPEEAHKVIVVEAAKKQAQLLEMTKDFHVNGEGYFEDGQLCYTQLKRSMLGAHQGANMALAIRAFHAMATTLQIQPEEQKIRHAVATSFLAGRFEKIARHVYMDGAHNPASAKKLRQTIEEQFPQAKICFIVGMLKDKDVNGVLRELEQVSEQFVFVAIEQQQTRQMPIEQLLKISQARQKSTAQNVVEVVNRMRDDCIVIVTGSLYLLATWRKSLLEQLK</sequence>
<gene>
    <name evidence="13" type="ORF">DEX24_13910</name>
</gene>
<dbReference type="GO" id="GO:0005737">
    <property type="term" value="C:cytoplasm"/>
    <property type="evidence" value="ECO:0007669"/>
    <property type="project" value="TreeGrafter"/>
</dbReference>
<evidence type="ECO:0000256" key="5">
    <source>
        <dbReference type="ARBA" id="ARBA00022741"/>
    </source>
</evidence>
<comment type="similarity">
    <text evidence="1 10">Belongs to the folylpolyglutamate synthase family.</text>
</comment>
<dbReference type="SUPFAM" id="SSF53623">
    <property type="entry name" value="MurD-like peptide ligases, catalytic domain"/>
    <property type="match status" value="1"/>
</dbReference>
<evidence type="ECO:0000256" key="3">
    <source>
        <dbReference type="ARBA" id="ARBA00022598"/>
    </source>
</evidence>
<dbReference type="SUPFAM" id="SSF53244">
    <property type="entry name" value="MurD-like peptide ligases, peptide-binding domain"/>
    <property type="match status" value="1"/>
</dbReference>
<keyword evidence="5 10" id="KW-0547">Nucleotide-binding</keyword>
<comment type="caution">
    <text evidence="13">The sequence shown here is derived from an EMBL/GenBank/DDBJ whole genome shotgun (WGS) entry which is preliminary data.</text>
</comment>
<dbReference type="InterPro" id="IPR036615">
    <property type="entry name" value="Mur_ligase_C_dom_sf"/>
</dbReference>
<dbReference type="Gene3D" id="3.90.190.20">
    <property type="entry name" value="Mur ligase, C-terminal domain"/>
    <property type="match status" value="1"/>
</dbReference>
<dbReference type="PANTHER" id="PTHR11136:SF0">
    <property type="entry name" value="DIHYDROFOLATE SYNTHETASE-RELATED"/>
    <property type="match status" value="1"/>
</dbReference>
<dbReference type="Pfam" id="PF02875">
    <property type="entry name" value="Mur_ligase_C"/>
    <property type="match status" value="1"/>
</dbReference>
<proteinExistence type="inferred from homology"/>
<dbReference type="AlphaFoldDB" id="A0A2U3AIK6"/>
<dbReference type="InterPro" id="IPR001645">
    <property type="entry name" value="Folylpolyglutamate_synth"/>
</dbReference>
<keyword evidence="3 10" id="KW-0436">Ligase</keyword>
<keyword evidence="6 10" id="KW-0067">ATP-binding</keyword>
<evidence type="ECO:0000256" key="10">
    <source>
        <dbReference type="PIRNR" id="PIRNR001563"/>
    </source>
</evidence>
<keyword evidence="7" id="KW-0460">Magnesium</keyword>
<evidence type="ECO:0000256" key="2">
    <source>
        <dbReference type="ARBA" id="ARBA00013025"/>
    </source>
</evidence>
<name>A0A2U3AIK6_9BACL</name>
<dbReference type="PANTHER" id="PTHR11136">
    <property type="entry name" value="FOLYLPOLYGLUTAMATE SYNTHASE-RELATED"/>
    <property type="match status" value="1"/>
</dbReference>
<organism evidence="13 14">
    <name type="scientific">Kurthia sibirica</name>
    <dbReference type="NCBI Taxonomy" id="202750"/>
    <lineage>
        <taxon>Bacteria</taxon>
        <taxon>Bacillati</taxon>
        <taxon>Bacillota</taxon>
        <taxon>Bacilli</taxon>
        <taxon>Bacillales</taxon>
        <taxon>Caryophanaceae</taxon>
        <taxon>Kurthia</taxon>
    </lineage>
</organism>
<evidence type="ECO:0000259" key="11">
    <source>
        <dbReference type="Pfam" id="PF02875"/>
    </source>
</evidence>
<dbReference type="Proteomes" id="UP000245938">
    <property type="component" value="Unassembled WGS sequence"/>
</dbReference>
<evidence type="ECO:0000259" key="12">
    <source>
        <dbReference type="Pfam" id="PF08245"/>
    </source>
</evidence>
<keyword evidence="4" id="KW-0479">Metal-binding</keyword>
<dbReference type="EC" id="6.3.2.17" evidence="2"/>
<evidence type="ECO:0000256" key="7">
    <source>
        <dbReference type="ARBA" id="ARBA00022842"/>
    </source>
</evidence>
<dbReference type="InterPro" id="IPR013221">
    <property type="entry name" value="Mur_ligase_cen"/>
</dbReference>
<dbReference type="GO" id="GO:0008841">
    <property type="term" value="F:dihydrofolate synthase activity"/>
    <property type="evidence" value="ECO:0007669"/>
    <property type="project" value="TreeGrafter"/>
</dbReference>
<dbReference type="PIRSF" id="PIRSF001563">
    <property type="entry name" value="Folylpolyglu_synth"/>
    <property type="match status" value="1"/>
</dbReference>
<evidence type="ECO:0000256" key="4">
    <source>
        <dbReference type="ARBA" id="ARBA00022723"/>
    </source>
</evidence>
<protein>
    <recommendedName>
        <fullName evidence="2">tetrahydrofolate synthase</fullName>
        <ecNumber evidence="2">6.3.2.17</ecNumber>
    </recommendedName>
    <alternativeName>
        <fullName evidence="8">Tetrahydrofolylpolyglutamate synthase</fullName>
    </alternativeName>
</protein>
<evidence type="ECO:0000313" key="13">
    <source>
        <dbReference type="EMBL" id="PWI24314.1"/>
    </source>
</evidence>
<dbReference type="NCBIfam" id="TIGR01499">
    <property type="entry name" value="folC"/>
    <property type="match status" value="1"/>
</dbReference>
<dbReference type="OrthoDB" id="9809356at2"/>
<evidence type="ECO:0000313" key="14">
    <source>
        <dbReference type="Proteomes" id="UP000245938"/>
    </source>
</evidence>
<evidence type="ECO:0000256" key="8">
    <source>
        <dbReference type="ARBA" id="ARBA00030592"/>
    </source>
</evidence>
<dbReference type="InterPro" id="IPR004101">
    <property type="entry name" value="Mur_ligase_C"/>
</dbReference>
<accession>A0A2U3AIK6</accession>
<dbReference type="RefSeq" id="WP_109307022.1">
    <property type="nucleotide sequence ID" value="NZ_BJUF01000027.1"/>
</dbReference>
<dbReference type="EMBL" id="QFVR01000023">
    <property type="protein sequence ID" value="PWI24314.1"/>
    <property type="molecule type" value="Genomic_DNA"/>
</dbReference>
<comment type="catalytic activity">
    <reaction evidence="9">
        <text>(6S)-5,6,7,8-tetrahydrofolyl-(gamma-L-Glu)(n) + L-glutamate + ATP = (6S)-5,6,7,8-tetrahydrofolyl-(gamma-L-Glu)(n+1) + ADP + phosphate + H(+)</text>
        <dbReference type="Rhea" id="RHEA:10580"/>
        <dbReference type="Rhea" id="RHEA-COMP:14738"/>
        <dbReference type="Rhea" id="RHEA-COMP:14740"/>
        <dbReference type="ChEBI" id="CHEBI:15378"/>
        <dbReference type="ChEBI" id="CHEBI:29985"/>
        <dbReference type="ChEBI" id="CHEBI:30616"/>
        <dbReference type="ChEBI" id="CHEBI:43474"/>
        <dbReference type="ChEBI" id="CHEBI:141005"/>
        <dbReference type="ChEBI" id="CHEBI:456216"/>
        <dbReference type="EC" id="6.3.2.17"/>
    </reaction>
</comment>
<dbReference type="InterPro" id="IPR036565">
    <property type="entry name" value="Mur-like_cat_sf"/>
</dbReference>
<keyword evidence="14" id="KW-1185">Reference proteome</keyword>
<feature type="domain" description="Mur ligase C-terminal" evidence="11">
    <location>
        <begin position="286"/>
        <end position="399"/>
    </location>
</feature>
<reference evidence="13 14" key="1">
    <citation type="submission" date="2018-05" db="EMBL/GenBank/DDBJ databases">
        <title>Kurthia sibirica genome sequence.</title>
        <authorList>
            <person name="Maclea K.S."/>
            <person name="Goen A.E."/>
        </authorList>
    </citation>
    <scope>NUCLEOTIDE SEQUENCE [LARGE SCALE GENOMIC DNA]</scope>
    <source>
        <strain evidence="13 14">ATCC 49154</strain>
    </source>
</reference>
<evidence type="ECO:0000256" key="9">
    <source>
        <dbReference type="ARBA" id="ARBA00047493"/>
    </source>
</evidence>
<dbReference type="GO" id="GO:0004326">
    <property type="term" value="F:tetrahydrofolylpolyglutamate synthase activity"/>
    <property type="evidence" value="ECO:0007669"/>
    <property type="project" value="UniProtKB-EC"/>
</dbReference>
<feature type="domain" description="Mur ligase central" evidence="12">
    <location>
        <begin position="46"/>
        <end position="256"/>
    </location>
</feature>
<dbReference type="Pfam" id="PF08245">
    <property type="entry name" value="Mur_ligase_M"/>
    <property type="match status" value="1"/>
</dbReference>
<dbReference type="GO" id="GO:0046872">
    <property type="term" value="F:metal ion binding"/>
    <property type="evidence" value="ECO:0007669"/>
    <property type="project" value="UniProtKB-KW"/>
</dbReference>
<evidence type="ECO:0000256" key="1">
    <source>
        <dbReference type="ARBA" id="ARBA00008276"/>
    </source>
</evidence>